<dbReference type="KEGG" id="ccun:CCUN_0974"/>
<dbReference type="RefSeq" id="WP_027306388.1">
    <property type="nucleotide sequence ID" value="NZ_CP020867.1"/>
</dbReference>
<proteinExistence type="predicted"/>
<dbReference type="OrthoDB" id="5364925at2"/>
<reference evidence="2 3" key="1">
    <citation type="submission" date="2017-04" db="EMBL/GenBank/DDBJ databases">
        <title>Complete genome sequence of the Campylobacter cuniculorum type strain LMG24588.</title>
        <authorList>
            <person name="Miller W.G."/>
            <person name="Yee E."/>
            <person name="Revez J."/>
            <person name="Bono J.L."/>
            <person name="Rossi M."/>
        </authorList>
    </citation>
    <scope>NUCLEOTIDE SEQUENCE [LARGE SCALE GENOMIC DNA]</scope>
    <source>
        <strain evidence="2 3">LMG 24588</strain>
    </source>
</reference>
<accession>A0A1W6BX17</accession>
<dbReference type="EMBL" id="CP020867">
    <property type="protein sequence ID" value="ARJ56580.1"/>
    <property type="molecule type" value="Genomic_DNA"/>
</dbReference>
<keyword evidence="1" id="KW-0732">Signal</keyword>
<organism evidence="2 3">
    <name type="scientific">Campylobacter cuniculorum DSM 23162 = LMG 24588</name>
    <dbReference type="NCBI Taxonomy" id="1121267"/>
    <lineage>
        <taxon>Bacteria</taxon>
        <taxon>Pseudomonadati</taxon>
        <taxon>Campylobacterota</taxon>
        <taxon>Epsilonproteobacteria</taxon>
        <taxon>Campylobacterales</taxon>
        <taxon>Campylobacteraceae</taxon>
        <taxon>Campylobacter</taxon>
    </lineage>
</organism>
<evidence type="ECO:0000313" key="2">
    <source>
        <dbReference type="EMBL" id="ARJ56580.1"/>
    </source>
</evidence>
<feature type="signal peptide" evidence="1">
    <location>
        <begin position="1"/>
        <end position="18"/>
    </location>
</feature>
<protein>
    <recommendedName>
        <fullName evidence="4">Lipoprotein</fullName>
    </recommendedName>
</protein>
<evidence type="ECO:0000313" key="3">
    <source>
        <dbReference type="Proteomes" id="UP000192902"/>
    </source>
</evidence>
<dbReference type="AlphaFoldDB" id="A0A1W6BX17"/>
<evidence type="ECO:0008006" key="4">
    <source>
        <dbReference type="Google" id="ProtNLM"/>
    </source>
</evidence>
<name>A0A1W6BX17_9BACT</name>
<dbReference type="Proteomes" id="UP000192902">
    <property type="component" value="Chromosome"/>
</dbReference>
<sequence length="118" mass="13542">MKKIALPLVAGVALFFNACGSNDMEDTALKSKEYYEAHLDEAKAKAKWCFEKLDIPYPNSKSKNEVAMSFNKALNKLELYSKDFIEKENINMDKIRGIDIYNCYRASYVVGFDTVRHL</sequence>
<feature type="chain" id="PRO_5010867811" description="Lipoprotein" evidence="1">
    <location>
        <begin position="19"/>
        <end position="118"/>
    </location>
</feature>
<evidence type="ECO:0000256" key="1">
    <source>
        <dbReference type="SAM" id="SignalP"/>
    </source>
</evidence>
<gene>
    <name evidence="2" type="ORF">CCUN_0974</name>
</gene>